<feature type="signal peptide" evidence="1">
    <location>
        <begin position="1"/>
        <end position="27"/>
    </location>
</feature>
<protein>
    <submittedName>
        <fullName evidence="3">Pectate lyase</fullName>
        <ecNumber evidence="3">4.2.2.2</ecNumber>
    </submittedName>
</protein>
<dbReference type="RefSeq" id="WP_313867555.1">
    <property type="nucleotide sequence ID" value="NZ_CP132507.1"/>
</dbReference>
<feature type="domain" description="Copper amine oxidase-like N-terminal" evidence="2">
    <location>
        <begin position="71"/>
        <end position="164"/>
    </location>
</feature>
<feature type="chain" id="PRO_5046723614" evidence="1">
    <location>
        <begin position="28"/>
        <end position="520"/>
    </location>
</feature>
<dbReference type="GO" id="GO:0030570">
    <property type="term" value="F:pectate lyase activity"/>
    <property type="evidence" value="ECO:0007669"/>
    <property type="project" value="UniProtKB-EC"/>
</dbReference>
<dbReference type="SUPFAM" id="SSF81853">
    <property type="entry name" value="Family 10 polysaccharide lyase"/>
    <property type="match status" value="1"/>
</dbReference>
<keyword evidence="3" id="KW-0456">Lyase</keyword>
<accession>A0ABZ0B001</accession>
<organism evidence="3 4">
    <name type="scientific">Rhodoferax mekongensis</name>
    <dbReference type="NCBI Taxonomy" id="3068341"/>
    <lineage>
        <taxon>Bacteria</taxon>
        <taxon>Pseudomonadati</taxon>
        <taxon>Pseudomonadota</taxon>
        <taxon>Betaproteobacteria</taxon>
        <taxon>Burkholderiales</taxon>
        <taxon>Comamonadaceae</taxon>
        <taxon>Rhodoferax</taxon>
    </lineage>
</organism>
<sequence length="520" mass="56496">MSRGIWLVSLVSAVMGVAGLTACSSVAPTAISAAPARSPQVLRTVALILGEPNFSVDGAYQELEEGLYTQPELRNGSLVMAPLGDIVPYLGGQYSFSASDGRIQLSLGDKTLLASVGQRNAIVNDEPVVLDALVEERGGSAWVPVSSVWEALGGFVKWDKARQRLTGAFVLPAGAKLADFARGGPVTEETLLSQNAAFYGSADGVRMADVIVGYQNADGGWPKLEKTVSLLTPVNKEAMTGFRSKSTIDNDSTTKRLVALAKVHAVSGKSSHKASFLRGLDYLLAAQHASGGWQQFWPQPQGYKARITFNDDAIANVLEILRYVANREPEMAFVDAARVEKARNAYEKGLKLILASQIRIDDKKTGWAAQYDEVTLKPAMGRAFELPSVSGDESVNVLRFLMSVPSPQPEVVDAIQSGVTWFEAAKISGMRLVQVNDKTLEFGFDRRVLADASAPPVWARFYDLETGRPLFTSRDGVKKTSYADVSYERRVKYTWYTSAALELLTKDYPAWLARNKVGGR</sequence>
<name>A0ABZ0B001_9BURK</name>
<dbReference type="EMBL" id="CP132507">
    <property type="protein sequence ID" value="WNO04726.1"/>
    <property type="molecule type" value="Genomic_DNA"/>
</dbReference>
<evidence type="ECO:0000256" key="1">
    <source>
        <dbReference type="SAM" id="SignalP"/>
    </source>
</evidence>
<dbReference type="Pfam" id="PF09492">
    <property type="entry name" value="Pec_lyase"/>
    <property type="match status" value="1"/>
</dbReference>
<dbReference type="Gene3D" id="3.30.457.10">
    <property type="entry name" value="Copper amine oxidase-like, N-terminal domain"/>
    <property type="match status" value="1"/>
</dbReference>
<dbReference type="EC" id="4.2.2.2" evidence="3"/>
<dbReference type="PROSITE" id="PS51257">
    <property type="entry name" value="PROKAR_LIPOPROTEIN"/>
    <property type="match status" value="1"/>
</dbReference>
<proteinExistence type="predicted"/>
<evidence type="ECO:0000313" key="3">
    <source>
        <dbReference type="EMBL" id="WNO04726.1"/>
    </source>
</evidence>
<keyword evidence="4" id="KW-1185">Reference proteome</keyword>
<keyword evidence="1" id="KW-0732">Signal</keyword>
<dbReference type="Proteomes" id="UP001302257">
    <property type="component" value="Chromosome"/>
</dbReference>
<dbReference type="InterPro" id="IPR012854">
    <property type="entry name" value="Cu_amine_oxidase-like_N"/>
</dbReference>
<evidence type="ECO:0000313" key="4">
    <source>
        <dbReference type="Proteomes" id="UP001302257"/>
    </source>
</evidence>
<reference evidence="3 4" key="1">
    <citation type="submission" date="2023-08" db="EMBL/GenBank/DDBJ databases">
        <title>Rhodoferax potami sp. nov. and Rhodoferax mekongensis sp. nov., isolated from the Mekong River in Thailand.</title>
        <authorList>
            <person name="Kitikhun S."/>
            <person name="Charoenyingcharoen P."/>
            <person name="Siriarchawattana P."/>
            <person name="Likhitrattanapisal S."/>
            <person name="Nilsakha T."/>
            <person name="Chanpet A."/>
            <person name="Rattanawaree P."/>
            <person name="Ingsriswang S."/>
        </authorList>
    </citation>
    <scope>NUCLEOTIDE SEQUENCE [LARGE SCALE GENOMIC DNA]</scope>
    <source>
        <strain evidence="3 4">TBRC 17307</strain>
    </source>
</reference>
<dbReference type="Pfam" id="PF07833">
    <property type="entry name" value="Cu_amine_oxidN1"/>
    <property type="match status" value="1"/>
</dbReference>
<dbReference type="SUPFAM" id="SSF55383">
    <property type="entry name" value="Copper amine oxidase, domain N"/>
    <property type="match status" value="1"/>
</dbReference>
<dbReference type="NCBIfam" id="TIGR02474">
    <property type="entry name" value="pec_lyase"/>
    <property type="match status" value="1"/>
</dbReference>
<evidence type="ECO:0000259" key="2">
    <source>
        <dbReference type="Pfam" id="PF07833"/>
    </source>
</evidence>
<gene>
    <name evidence="3" type="primary">pelA</name>
    <name evidence="3" type="ORF">RAN89_17830</name>
</gene>
<dbReference type="Gene3D" id="1.50.10.20">
    <property type="match status" value="1"/>
</dbReference>
<dbReference type="InterPro" id="IPR036582">
    <property type="entry name" value="Mao_N_sf"/>
</dbReference>
<dbReference type="InterPro" id="IPR012669">
    <property type="entry name" value="Pectate_lyase"/>
</dbReference>